<name>A0A1G6X002_NIADE</name>
<dbReference type="InterPro" id="IPR036514">
    <property type="entry name" value="SGNH_hydro_sf"/>
</dbReference>
<sequence>MITKRFLIWPYLFLLLGSLSCVSDRGAVGRHRKIQRVVILGNSIVAHPPSEKIGWLHDWGMAASCRECDFVHLLKKDIQQKAPGATVVWGSIAAYENNYNTYDLSQVARYKDADLLIIKISENVKYEAGMEAGFIESFDKLVKALTPLNKTKIVIAEGFWPTPVNAMLRKYAQAHSLPHVPIEDLFANDKTNAAIGQFENEGVANHPSDKGMKNISDRIWNVIKNDF</sequence>
<evidence type="ECO:0000313" key="2">
    <source>
        <dbReference type="Proteomes" id="UP000198757"/>
    </source>
</evidence>
<dbReference type="GO" id="GO:0016788">
    <property type="term" value="F:hydrolase activity, acting on ester bonds"/>
    <property type="evidence" value="ECO:0007669"/>
    <property type="project" value="UniProtKB-ARBA"/>
</dbReference>
<dbReference type="OrthoDB" id="1091634at2"/>
<keyword evidence="2" id="KW-1185">Reference proteome</keyword>
<dbReference type="RefSeq" id="WP_090391806.1">
    <property type="nucleotide sequence ID" value="NZ_FMZO01000012.1"/>
</dbReference>
<evidence type="ECO:0008006" key="3">
    <source>
        <dbReference type="Google" id="ProtNLM"/>
    </source>
</evidence>
<dbReference type="Proteomes" id="UP000198757">
    <property type="component" value="Unassembled WGS sequence"/>
</dbReference>
<proteinExistence type="predicted"/>
<accession>A0A1G6X002</accession>
<organism evidence="1 2">
    <name type="scientific">Niabella drilacis (strain DSM 25811 / CCM 8410 / CCUG 62505 / LMG 26954 / E90)</name>
    <dbReference type="NCBI Taxonomy" id="1285928"/>
    <lineage>
        <taxon>Bacteria</taxon>
        <taxon>Pseudomonadati</taxon>
        <taxon>Bacteroidota</taxon>
        <taxon>Chitinophagia</taxon>
        <taxon>Chitinophagales</taxon>
        <taxon>Chitinophagaceae</taxon>
        <taxon>Niabella</taxon>
    </lineage>
</organism>
<protein>
    <recommendedName>
        <fullName evidence="3">Lysophospholipase L1</fullName>
    </recommendedName>
</protein>
<dbReference type="PROSITE" id="PS51257">
    <property type="entry name" value="PROKAR_LIPOPROTEIN"/>
    <property type="match status" value="1"/>
</dbReference>
<reference evidence="2" key="1">
    <citation type="submission" date="2016-10" db="EMBL/GenBank/DDBJ databases">
        <authorList>
            <person name="Varghese N."/>
            <person name="Submissions S."/>
        </authorList>
    </citation>
    <scope>NUCLEOTIDE SEQUENCE [LARGE SCALE GENOMIC DNA]</scope>
    <source>
        <strain evidence="2">DSM 25811 / CCM 8410 / LMG 26954 / E90</strain>
    </source>
</reference>
<dbReference type="EMBL" id="FMZO01000012">
    <property type="protein sequence ID" value="SDD71550.1"/>
    <property type="molecule type" value="Genomic_DNA"/>
</dbReference>
<dbReference type="AlphaFoldDB" id="A0A1G6X002"/>
<dbReference type="Gene3D" id="3.40.50.1110">
    <property type="entry name" value="SGNH hydrolase"/>
    <property type="match status" value="1"/>
</dbReference>
<evidence type="ECO:0000313" key="1">
    <source>
        <dbReference type="EMBL" id="SDD71550.1"/>
    </source>
</evidence>
<dbReference type="CDD" id="cd00229">
    <property type="entry name" value="SGNH_hydrolase"/>
    <property type="match status" value="1"/>
</dbReference>
<dbReference type="SUPFAM" id="SSF52266">
    <property type="entry name" value="SGNH hydrolase"/>
    <property type="match status" value="1"/>
</dbReference>
<dbReference type="STRING" id="1285928.SAMN04487894_11292"/>
<gene>
    <name evidence="1" type="ORF">SAMN04487894_11292</name>
</gene>